<gene>
    <name evidence="1" type="ORF">NHX12_012279</name>
</gene>
<reference evidence="1" key="1">
    <citation type="submission" date="2022-07" db="EMBL/GenBank/DDBJ databases">
        <title>Chromosome-level genome of Muraenolepis orangiensis.</title>
        <authorList>
            <person name="Kim J."/>
        </authorList>
    </citation>
    <scope>NUCLEOTIDE SEQUENCE</scope>
    <source>
        <strain evidence="1">KU_S4_2022</strain>
        <tissue evidence="1">Muscle</tissue>
    </source>
</reference>
<accession>A0A9Q0DDU8</accession>
<protein>
    <submittedName>
        <fullName evidence="1">Uncharacterized protein</fullName>
    </submittedName>
</protein>
<sequence>MDEEVLVSPDFNQSTALFALSLQPCDLCDSAPDPTIPPTSEEWSLISEDWSLISEDWSLISEDRSLISEDCSLISL</sequence>
<dbReference type="AlphaFoldDB" id="A0A9Q0DDU8"/>
<proteinExistence type="predicted"/>
<evidence type="ECO:0000313" key="2">
    <source>
        <dbReference type="Proteomes" id="UP001148018"/>
    </source>
</evidence>
<dbReference type="EMBL" id="JANIIK010000117">
    <property type="protein sequence ID" value="KAJ3585871.1"/>
    <property type="molecule type" value="Genomic_DNA"/>
</dbReference>
<organism evidence="1 2">
    <name type="scientific">Muraenolepis orangiensis</name>
    <name type="common">Patagonian moray cod</name>
    <dbReference type="NCBI Taxonomy" id="630683"/>
    <lineage>
        <taxon>Eukaryota</taxon>
        <taxon>Metazoa</taxon>
        <taxon>Chordata</taxon>
        <taxon>Craniata</taxon>
        <taxon>Vertebrata</taxon>
        <taxon>Euteleostomi</taxon>
        <taxon>Actinopterygii</taxon>
        <taxon>Neopterygii</taxon>
        <taxon>Teleostei</taxon>
        <taxon>Neoteleostei</taxon>
        <taxon>Acanthomorphata</taxon>
        <taxon>Zeiogadaria</taxon>
        <taxon>Gadariae</taxon>
        <taxon>Gadiformes</taxon>
        <taxon>Muraenolepidoidei</taxon>
        <taxon>Muraenolepididae</taxon>
        <taxon>Muraenolepis</taxon>
    </lineage>
</organism>
<keyword evidence="2" id="KW-1185">Reference proteome</keyword>
<name>A0A9Q0DDU8_9TELE</name>
<evidence type="ECO:0000313" key="1">
    <source>
        <dbReference type="EMBL" id="KAJ3585871.1"/>
    </source>
</evidence>
<dbReference type="Proteomes" id="UP001148018">
    <property type="component" value="Unassembled WGS sequence"/>
</dbReference>
<comment type="caution">
    <text evidence="1">The sequence shown here is derived from an EMBL/GenBank/DDBJ whole genome shotgun (WGS) entry which is preliminary data.</text>
</comment>